<keyword evidence="9" id="KW-0902">Two-component regulatory system</keyword>
<protein>
    <recommendedName>
        <fullName evidence="3">histidine kinase</fullName>
        <ecNumber evidence="3">2.7.13.3</ecNumber>
    </recommendedName>
</protein>
<feature type="compositionally biased region" description="Gly residues" evidence="11">
    <location>
        <begin position="67"/>
        <end position="82"/>
    </location>
</feature>
<evidence type="ECO:0000313" key="16">
    <source>
        <dbReference type="Proteomes" id="UP001387100"/>
    </source>
</evidence>
<sequence length="519" mass="53502">MSRRAPAGPGRRGRSLRTQLLAGLSAVLVVVLVVTGAVTLLVVDQVLVGQVDQQVRQEAAQTAQALGGRGGPGDGRQGGGPFGEGAQEGLNFLLFGLPVGSLGARVDGGTVTAATLQGASGGFPQADAWTDEQAAALVGVGSEPTTVDVPGRGAYRVVATSADGGQVLVGQPLAGTTTVLRELAVAALVLAAVGIAVAVLASRAVLDRGLRPLRRVAATATRVSSLPLDRGEVDLAVRVPARDTDPGTEVGQVGAALDRLLVHVGAALAARHRSETQVRQFVADASHELRTPLASIRGYAELAGRRSADLPEEVAHALERVESQATRMTGLVEDLLLLARLDAGRPLERDEVELPMVVVEAVSDARVTAPDHRWFLDLPGEDEDADDAPPLVVPGDAARLHQVLAGLLANARTHTPPGTTVTTRLRSCAAGAEVVVEDDGPGVDPAVLPTVFERFARADTSRSRAAGSTGLGLAIARAVVDAHGGSISVESRPGRTAFRLLLPWPAPADEALLPTAVRR</sequence>
<dbReference type="SMART" id="SM00387">
    <property type="entry name" value="HATPase_c"/>
    <property type="match status" value="1"/>
</dbReference>
<dbReference type="Gene3D" id="6.10.340.10">
    <property type="match status" value="1"/>
</dbReference>
<evidence type="ECO:0000256" key="1">
    <source>
        <dbReference type="ARBA" id="ARBA00000085"/>
    </source>
</evidence>
<dbReference type="InterPro" id="IPR005467">
    <property type="entry name" value="His_kinase_dom"/>
</dbReference>
<keyword evidence="4" id="KW-0597">Phosphoprotein</keyword>
<evidence type="ECO:0000256" key="8">
    <source>
        <dbReference type="ARBA" id="ARBA00022989"/>
    </source>
</evidence>
<dbReference type="PRINTS" id="PR00344">
    <property type="entry name" value="BCTRLSENSOR"/>
</dbReference>
<keyword evidence="8 12" id="KW-1133">Transmembrane helix</keyword>
<feature type="domain" description="HAMP" evidence="14">
    <location>
        <begin position="207"/>
        <end position="269"/>
    </location>
</feature>
<dbReference type="InterPro" id="IPR036097">
    <property type="entry name" value="HisK_dim/P_sf"/>
</dbReference>
<dbReference type="InterPro" id="IPR003594">
    <property type="entry name" value="HATPase_dom"/>
</dbReference>
<keyword evidence="16" id="KW-1185">Reference proteome</keyword>
<comment type="caution">
    <text evidence="15">The sequence shown here is derived from an EMBL/GenBank/DDBJ whole genome shotgun (WGS) entry which is preliminary data.</text>
</comment>
<evidence type="ECO:0000256" key="7">
    <source>
        <dbReference type="ARBA" id="ARBA00022777"/>
    </source>
</evidence>
<gene>
    <name evidence="15" type="ORF">WDZ17_09385</name>
</gene>
<keyword evidence="7" id="KW-0418">Kinase</keyword>
<proteinExistence type="predicted"/>
<evidence type="ECO:0000256" key="12">
    <source>
        <dbReference type="SAM" id="Phobius"/>
    </source>
</evidence>
<dbReference type="InterPro" id="IPR050428">
    <property type="entry name" value="TCS_sensor_his_kinase"/>
</dbReference>
<accession>A0ABU8RKD4</accession>
<dbReference type="InterPro" id="IPR003660">
    <property type="entry name" value="HAMP_dom"/>
</dbReference>
<dbReference type="Proteomes" id="UP001387100">
    <property type="component" value="Unassembled WGS sequence"/>
</dbReference>
<dbReference type="EMBL" id="JBBIAA010000008">
    <property type="protein sequence ID" value="MEJ5945501.1"/>
    <property type="molecule type" value="Genomic_DNA"/>
</dbReference>
<feature type="transmembrane region" description="Helical" evidence="12">
    <location>
        <begin position="183"/>
        <end position="206"/>
    </location>
</feature>
<organism evidence="15 16">
    <name type="scientific">Pseudokineococcus basanitobsidens</name>
    <dbReference type="NCBI Taxonomy" id="1926649"/>
    <lineage>
        <taxon>Bacteria</taxon>
        <taxon>Bacillati</taxon>
        <taxon>Actinomycetota</taxon>
        <taxon>Actinomycetes</taxon>
        <taxon>Kineosporiales</taxon>
        <taxon>Kineosporiaceae</taxon>
        <taxon>Pseudokineococcus</taxon>
    </lineage>
</organism>
<feature type="region of interest" description="Disordered" evidence="11">
    <location>
        <begin position="62"/>
        <end position="82"/>
    </location>
</feature>
<evidence type="ECO:0000256" key="10">
    <source>
        <dbReference type="ARBA" id="ARBA00023136"/>
    </source>
</evidence>
<dbReference type="EC" id="2.7.13.3" evidence="3"/>
<dbReference type="CDD" id="cd00082">
    <property type="entry name" value="HisKA"/>
    <property type="match status" value="1"/>
</dbReference>
<dbReference type="Gene3D" id="1.10.287.130">
    <property type="match status" value="1"/>
</dbReference>
<dbReference type="CDD" id="cd00075">
    <property type="entry name" value="HATPase"/>
    <property type="match status" value="1"/>
</dbReference>
<feature type="domain" description="Histidine kinase" evidence="13">
    <location>
        <begin position="284"/>
        <end position="506"/>
    </location>
</feature>
<dbReference type="SMART" id="SM00304">
    <property type="entry name" value="HAMP"/>
    <property type="match status" value="1"/>
</dbReference>
<dbReference type="PANTHER" id="PTHR45436:SF5">
    <property type="entry name" value="SENSOR HISTIDINE KINASE TRCS"/>
    <property type="match status" value="1"/>
</dbReference>
<dbReference type="PANTHER" id="PTHR45436">
    <property type="entry name" value="SENSOR HISTIDINE KINASE YKOH"/>
    <property type="match status" value="1"/>
</dbReference>
<evidence type="ECO:0000256" key="6">
    <source>
        <dbReference type="ARBA" id="ARBA00022692"/>
    </source>
</evidence>
<dbReference type="InterPro" id="IPR003661">
    <property type="entry name" value="HisK_dim/P_dom"/>
</dbReference>
<dbReference type="GO" id="GO:0005524">
    <property type="term" value="F:ATP binding"/>
    <property type="evidence" value="ECO:0007669"/>
    <property type="project" value="UniProtKB-KW"/>
</dbReference>
<evidence type="ECO:0000256" key="5">
    <source>
        <dbReference type="ARBA" id="ARBA00022679"/>
    </source>
</evidence>
<keyword evidence="15" id="KW-0547">Nucleotide-binding</keyword>
<dbReference type="Pfam" id="PF02518">
    <property type="entry name" value="HATPase_c"/>
    <property type="match status" value="1"/>
</dbReference>
<evidence type="ECO:0000313" key="15">
    <source>
        <dbReference type="EMBL" id="MEJ5945501.1"/>
    </source>
</evidence>
<dbReference type="SUPFAM" id="SSF55874">
    <property type="entry name" value="ATPase domain of HSP90 chaperone/DNA topoisomerase II/histidine kinase"/>
    <property type="match status" value="1"/>
</dbReference>
<keyword evidence="6 12" id="KW-0812">Transmembrane</keyword>
<keyword evidence="15" id="KW-0067">ATP-binding</keyword>
<evidence type="ECO:0000259" key="14">
    <source>
        <dbReference type="PROSITE" id="PS50885"/>
    </source>
</evidence>
<keyword evidence="10 12" id="KW-0472">Membrane</keyword>
<feature type="transmembrane region" description="Helical" evidence="12">
    <location>
        <begin position="20"/>
        <end position="43"/>
    </location>
</feature>
<dbReference type="PROSITE" id="PS50109">
    <property type="entry name" value="HIS_KIN"/>
    <property type="match status" value="1"/>
</dbReference>
<evidence type="ECO:0000256" key="4">
    <source>
        <dbReference type="ARBA" id="ARBA00022553"/>
    </source>
</evidence>
<dbReference type="InterPro" id="IPR004358">
    <property type="entry name" value="Sig_transdc_His_kin-like_C"/>
</dbReference>
<dbReference type="InterPro" id="IPR036890">
    <property type="entry name" value="HATPase_C_sf"/>
</dbReference>
<evidence type="ECO:0000256" key="3">
    <source>
        <dbReference type="ARBA" id="ARBA00012438"/>
    </source>
</evidence>
<evidence type="ECO:0000256" key="11">
    <source>
        <dbReference type="SAM" id="MobiDB-lite"/>
    </source>
</evidence>
<dbReference type="Gene3D" id="3.30.565.10">
    <property type="entry name" value="Histidine kinase-like ATPase, C-terminal domain"/>
    <property type="match status" value="1"/>
</dbReference>
<comment type="catalytic activity">
    <reaction evidence="1">
        <text>ATP + protein L-histidine = ADP + protein N-phospho-L-histidine.</text>
        <dbReference type="EC" id="2.7.13.3"/>
    </reaction>
</comment>
<dbReference type="CDD" id="cd06225">
    <property type="entry name" value="HAMP"/>
    <property type="match status" value="1"/>
</dbReference>
<dbReference type="PROSITE" id="PS50885">
    <property type="entry name" value="HAMP"/>
    <property type="match status" value="1"/>
</dbReference>
<dbReference type="SMART" id="SM00388">
    <property type="entry name" value="HisKA"/>
    <property type="match status" value="1"/>
</dbReference>
<evidence type="ECO:0000256" key="9">
    <source>
        <dbReference type="ARBA" id="ARBA00023012"/>
    </source>
</evidence>
<dbReference type="Pfam" id="PF00512">
    <property type="entry name" value="HisKA"/>
    <property type="match status" value="1"/>
</dbReference>
<evidence type="ECO:0000256" key="2">
    <source>
        <dbReference type="ARBA" id="ARBA00004236"/>
    </source>
</evidence>
<dbReference type="SUPFAM" id="SSF47384">
    <property type="entry name" value="Homodimeric domain of signal transducing histidine kinase"/>
    <property type="match status" value="1"/>
</dbReference>
<keyword evidence="5" id="KW-0808">Transferase</keyword>
<reference evidence="15 16" key="1">
    <citation type="journal article" date="2017" name="Int. J. Syst. Evol. Microbiol.">
        <title>Pseudokineococcus basanitobsidens sp. nov., isolated from volcanic rock.</title>
        <authorList>
            <person name="Lee D.W."/>
            <person name="Park M.Y."/>
            <person name="Kim J.J."/>
            <person name="Kim B.S."/>
        </authorList>
    </citation>
    <scope>NUCLEOTIDE SEQUENCE [LARGE SCALE GENOMIC DNA]</scope>
    <source>
        <strain evidence="15 16">DSM 103726</strain>
    </source>
</reference>
<evidence type="ECO:0000259" key="13">
    <source>
        <dbReference type="PROSITE" id="PS50109"/>
    </source>
</evidence>
<name>A0ABU8RKD4_9ACTN</name>
<comment type="subcellular location">
    <subcellularLocation>
        <location evidence="2">Cell membrane</location>
    </subcellularLocation>
</comment>
<dbReference type="RefSeq" id="WP_339574886.1">
    <property type="nucleotide sequence ID" value="NZ_JBBIAA010000008.1"/>
</dbReference>